<evidence type="ECO:0000313" key="8">
    <source>
        <dbReference type="Proteomes" id="UP001224661"/>
    </source>
</evidence>
<keyword evidence="5" id="KW-0862">Zinc</keyword>
<evidence type="ECO:0000256" key="5">
    <source>
        <dbReference type="ARBA" id="ARBA00022833"/>
    </source>
</evidence>
<comment type="similarity">
    <text evidence="2">Belongs to the metallo-beta-lactamase superfamily.</text>
</comment>
<dbReference type="Gene3D" id="3.60.15.10">
    <property type="entry name" value="Ribonuclease Z/Hydroxyacylglutathione hydrolase-like"/>
    <property type="match status" value="1"/>
</dbReference>
<dbReference type="InterPro" id="IPR036866">
    <property type="entry name" value="RibonucZ/Hydroxyglut_hydro"/>
</dbReference>
<feature type="region of interest" description="Disordered" evidence="6">
    <location>
        <begin position="393"/>
        <end position="413"/>
    </location>
</feature>
<dbReference type="EMBL" id="JASCIR010000023">
    <property type="protein sequence ID" value="MDI3389107.1"/>
    <property type="molecule type" value="Genomic_DNA"/>
</dbReference>
<name>A0ABT6RXJ2_9ACTN</name>
<evidence type="ECO:0000256" key="4">
    <source>
        <dbReference type="ARBA" id="ARBA00022801"/>
    </source>
</evidence>
<accession>A0ABT6RXJ2</accession>
<gene>
    <name evidence="7" type="ORF">QIS99_23340</name>
</gene>
<feature type="compositionally biased region" description="Basic and acidic residues" evidence="6">
    <location>
        <begin position="9"/>
        <end position="22"/>
    </location>
</feature>
<dbReference type="RefSeq" id="WP_282515565.1">
    <property type="nucleotide sequence ID" value="NZ_JASCIR010000023.1"/>
</dbReference>
<feature type="region of interest" description="Disordered" evidence="6">
    <location>
        <begin position="1"/>
        <end position="22"/>
    </location>
</feature>
<keyword evidence="4" id="KW-0378">Hydrolase</keyword>
<comment type="caution">
    <text evidence="7">The sequence shown here is derived from an EMBL/GenBank/DDBJ whole genome shotgun (WGS) entry which is preliminary data.</text>
</comment>
<organism evidence="7 8">
    <name type="scientific">Streptomyces solicavernae</name>
    <dbReference type="NCBI Taxonomy" id="3043614"/>
    <lineage>
        <taxon>Bacteria</taxon>
        <taxon>Bacillati</taxon>
        <taxon>Actinomycetota</taxon>
        <taxon>Actinomycetes</taxon>
        <taxon>Kitasatosporales</taxon>
        <taxon>Streptomycetaceae</taxon>
        <taxon>Streptomyces</taxon>
    </lineage>
</organism>
<keyword evidence="8" id="KW-1185">Reference proteome</keyword>
<evidence type="ECO:0000256" key="6">
    <source>
        <dbReference type="SAM" id="MobiDB-lite"/>
    </source>
</evidence>
<evidence type="ECO:0000256" key="1">
    <source>
        <dbReference type="ARBA" id="ARBA00001947"/>
    </source>
</evidence>
<sequence>MATAGTDQGTDRGTDRGTDDHLTAIGARPIPEFDGVHDVWPRGDRLRAVREAAAAYKERFKAQGRVRAVKSVDIAAAPYPVKYAFHDAVSVPTLPLISMINRMIVVQYEDFDGRARTLVFEPTVPDGSAEAPFYRNLQKLTAKVPGGRLLERVVLKYYAEPGDVLRRLGLTPDDIDFCTFDHLHVQDPRMILGSTEVIEGEHAPRRALFGGARMLVHRRELDTLRSLHPMQWAWYVDGGLGGVDPEQFVAFDGDIELGPGIALLWTPGHTDGNHSLVLNTPDGVWVSSENGISLDNWQPELSRIPGVRRYAREFGREICPNANTLEDSLDQYDSMVKEKTLADRCKADPRWLQILPSTELAPWKRFWPVVPTYVHGGIAYGTITGGTNAGGTSAGGTSAGGTSAGGTVTGGAR</sequence>
<proteinExistence type="inferred from homology"/>
<evidence type="ECO:0000256" key="3">
    <source>
        <dbReference type="ARBA" id="ARBA00022723"/>
    </source>
</evidence>
<dbReference type="PANTHER" id="PTHR42978">
    <property type="entry name" value="QUORUM-QUENCHING LACTONASE YTNP-RELATED-RELATED"/>
    <property type="match status" value="1"/>
</dbReference>
<evidence type="ECO:0000256" key="2">
    <source>
        <dbReference type="ARBA" id="ARBA00007749"/>
    </source>
</evidence>
<dbReference type="Proteomes" id="UP001224661">
    <property type="component" value="Unassembled WGS sequence"/>
</dbReference>
<dbReference type="SUPFAM" id="SSF56281">
    <property type="entry name" value="Metallo-hydrolase/oxidoreductase"/>
    <property type="match status" value="1"/>
</dbReference>
<comment type="cofactor">
    <cofactor evidence="1">
        <name>Zn(2+)</name>
        <dbReference type="ChEBI" id="CHEBI:29105"/>
    </cofactor>
</comment>
<protein>
    <submittedName>
        <fullName evidence="7">Uncharacterized protein</fullName>
    </submittedName>
</protein>
<dbReference type="InterPro" id="IPR051013">
    <property type="entry name" value="MBL_superfamily_lactonases"/>
</dbReference>
<reference evidence="7 8" key="1">
    <citation type="submission" date="2023-05" db="EMBL/GenBank/DDBJ databases">
        <title>Draft genome sequence of Streptomyces sp. B-S-A8 isolated from a cave soil in Thailand.</title>
        <authorList>
            <person name="Chamroensaksri N."/>
            <person name="Muangham S."/>
        </authorList>
    </citation>
    <scope>NUCLEOTIDE SEQUENCE [LARGE SCALE GENOMIC DNA]</scope>
    <source>
        <strain evidence="7 8">B-S-A8</strain>
    </source>
</reference>
<dbReference type="PANTHER" id="PTHR42978:SF7">
    <property type="entry name" value="METALLO-HYDROLASE RV2300C-RELATED"/>
    <property type="match status" value="1"/>
</dbReference>
<evidence type="ECO:0000313" key="7">
    <source>
        <dbReference type="EMBL" id="MDI3389107.1"/>
    </source>
</evidence>
<keyword evidence="3" id="KW-0479">Metal-binding</keyword>